<dbReference type="NCBIfam" id="TIGR04433">
    <property type="entry name" value="UrcA_uranyl"/>
    <property type="match status" value="1"/>
</dbReference>
<sequence length="113" mass="11887">MSKQLLLMAALCLGLSAPAQAEPAAAPRVRVPYGDLNLARPSDIHRLNRRLAGAIDRVCPDMASTAPETRMAARRCHAAQRSAIAGERARVLAGASERRLAGVAGSAATYKPD</sequence>
<protein>
    <submittedName>
        <fullName evidence="2">UrcA family protein</fullName>
    </submittedName>
</protein>
<feature type="chain" id="PRO_5047408960" evidence="1">
    <location>
        <begin position="22"/>
        <end position="113"/>
    </location>
</feature>
<dbReference type="EMBL" id="JAHKRT010000006">
    <property type="protein sequence ID" value="MBU3078634.1"/>
    <property type="molecule type" value="Genomic_DNA"/>
</dbReference>
<reference evidence="2 3" key="1">
    <citation type="submission" date="2021-06" db="EMBL/GenBank/DDBJ databases">
        <title>Sphingomonas sp. XMGL2, whole genome shotgun sequencing project.</title>
        <authorList>
            <person name="Zhao G."/>
            <person name="Shen L."/>
        </authorList>
    </citation>
    <scope>NUCLEOTIDE SEQUENCE [LARGE SCALE GENOMIC DNA]</scope>
    <source>
        <strain evidence="2 3">XMGL2</strain>
    </source>
</reference>
<keyword evidence="3" id="KW-1185">Reference proteome</keyword>
<evidence type="ECO:0000256" key="1">
    <source>
        <dbReference type="SAM" id="SignalP"/>
    </source>
</evidence>
<dbReference type="Proteomes" id="UP000776276">
    <property type="component" value="Unassembled WGS sequence"/>
</dbReference>
<name>A0ABS6BKE0_9SPHN</name>
<dbReference type="InterPro" id="IPR030972">
    <property type="entry name" value="UrcA_uranyl"/>
</dbReference>
<proteinExistence type="predicted"/>
<accession>A0ABS6BKE0</accession>
<comment type="caution">
    <text evidence="2">The sequence shown here is derived from an EMBL/GenBank/DDBJ whole genome shotgun (WGS) entry which is preliminary data.</text>
</comment>
<evidence type="ECO:0000313" key="2">
    <source>
        <dbReference type="EMBL" id="MBU3078634.1"/>
    </source>
</evidence>
<feature type="signal peptide" evidence="1">
    <location>
        <begin position="1"/>
        <end position="21"/>
    </location>
</feature>
<keyword evidence="1" id="KW-0732">Signal</keyword>
<dbReference type="RefSeq" id="WP_216325181.1">
    <property type="nucleotide sequence ID" value="NZ_JAHKRT010000006.1"/>
</dbReference>
<gene>
    <name evidence="2" type="ORF">KOF26_12220</name>
</gene>
<evidence type="ECO:0000313" key="3">
    <source>
        <dbReference type="Proteomes" id="UP000776276"/>
    </source>
</evidence>
<organism evidence="2 3">
    <name type="scientific">Sphingomonas quercus</name>
    <dbReference type="NCBI Taxonomy" id="2842451"/>
    <lineage>
        <taxon>Bacteria</taxon>
        <taxon>Pseudomonadati</taxon>
        <taxon>Pseudomonadota</taxon>
        <taxon>Alphaproteobacteria</taxon>
        <taxon>Sphingomonadales</taxon>
        <taxon>Sphingomonadaceae</taxon>
        <taxon>Sphingomonas</taxon>
    </lineage>
</organism>